<comment type="similarity">
    <text evidence="1 2">Belongs to the small heat shock protein (HSP20) family.</text>
</comment>
<evidence type="ECO:0000313" key="6">
    <source>
        <dbReference type="Proteomes" id="UP000033475"/>
    </source>
</evidence>
<accession>A0A0F3MU98</accession>
<dbReference type="InterPro" id="IPR007052">
    <property type="entry name" value="CS_dom"/>
</dbReference>
<evidence type="ECO:0000259" key="4">
    <source>
        <dbReference type="PROSITE" id="PS51203"/>
    </source>
</evidence>
<dbReference type="AlphaFoldDB" id="A0A0F3MU98"/>
<dbReference type="RefSeq" id="WP_011271320.1">
    <property type="nucleotide sequence ID" value="NZ_LANQ01000001.1"/>
</dbReference>
<dbReference type="Gene3D" id="2.60.40.790">
    <property type="match status" value="1"/>
</dbReference>
<proteinExistence type="inferred from homology"/>
<dbReference type="CDD" id="cd06464">
    <property type="entry name" value="ACD_sHsps-like"/>
    <property type="match status" value="1"/>
</dbReference>
<dbReference type="PROSITE" id="PS01031">
    <property type="entry name" value="SHSP"/>
    <property type="match status" value="1"/>
</dbReference>
<sequence length="154" mass="18015">MAFNLPRIRNKSEVSNDLMRRNHLDNIFDDFFNEFYTFPYSSSTEKNLIPRTDISETDSGYSLEVELPGINQKDIDINIDNHILTIKGQKEEKSEEKNKNYHMRERYYGSFQRSISLPANINDDAINARFENGILHITIPKKEQGKTRKIEVKG</sequence>
<comment type="caution">
    <text evidence="5">The sequence shown here is derived from an EMBL/GenBank/DDBJ whole genome shotgun (WGS) entry which is preliminary data.</text>
</comment>
<dbReference type="SMR" id="A0A0F3MU98"/>
<reference evidence="5 6" key="1">
    <citation type="submission" date="2015-01" db="EMBL/GenBank/DDBJ databases">
        <title>Genome Sequencing of Rickettsiales.</title>
        <authorList>
            <person name="Daugherty S.C."/>
            <person name="Su Q."/>
            <person name="Abolude K."/>
            <person name="Beier-Sexton M."/>
            <person name="Carlyon J.A."/>
            <person name="Carter R."/>
            <person name="Day N.P."/>
            <person name="Dumler S.J."/>
            <person name="Dyachenko V."/>
            <person name="Godinez A."/>
            <person name="Kurtti T.J."/>
            <person name="Lichay M."/>
            <person name="Mullins K.E."/>
            <person name="Ott S."/>
            <person name="Pappas-Brown V."/>
            <person name="Paris D.H."/>
            <person name="Patel P."/>
            <person name="Richards A.L."/>
            <person name="Sadzewicz L."/>
            <person name="Sears K."/>
            <person name="Seidman D."/>
            <person name="Sengamalay N."/>
            <person name="Stenos J."/>
            <person name="Tallon L.J."/>
            <person name="Vincent G."/>
            <person name="Fraser C.M."/>
            <person name="Munderloh U."/>
            <person name="Dunning-Hotopp J.C."/>
        </authorList>
    </citation>
    <scope>NUCLEOTIDE SEQUENCE [LARGE SCALE GENOMIC DNA]</scope>
    <source>
        <strain evidence="5 6">Pedreira</strain>
    </source>
</reference>
<gene>
    <name evidence="5" type="ORF">RFEPED_1427</name>
</gene>
<dbReference type="PROSITE" id="PS51203">
    <property type="entry name" value="CS"/>
    <property type="match status" value="1"/>
</dbReference>
<dbReference type="InterPro" id="IPR031107">
    <property type="entry name" value="Small_HSP"/>
</dbReference>
<protein>
    <submittedName>
        <fullName evidence="5">Hsp20/alpha crystallin family protein</fullName>
    </submittedName>
</protein>
<dbReference type="Pfam" id="PF00011">
    <property type="entry name" value="HSP20"/>
    <property type="match status" value="1"/>
</dbReference>
<name>A0A0F3MU98_RICFI</name>
<organism evidence="5 6">
    <name type="scientific">Rickettsia felis str. Pedreira</name>
    <dbReference type="NCBI Taxonomy" id="1359196"/>
    <lineage>
        <taxon>Bacteria</taxon>
        <taxon>Pseudomonadati</taxon>
        <taxon>Pseudomonadota</taxon>
        <taxon>Alphaproteobacteria</taxon>
        <taxon>Rickettsiales</taxon>
        <taxon>Rickettsiaceae</taxon>
        <taxon>Rickettsieae</taxon>
        <taxon>Rickettsia</taxon>
        <taxon>spotted fever group</taxon>
    </lineage>
</organism>
<evidence type="ECO:0000313" key="5">
    <source>
        <dbReference type="EMBL" id="KJV59032.1"/>
    </source>
</evidence>
<dbReference type="SUPFAM" id="SSF49764">
    <property type="entry name" value="HSP20-like chaperones"/>
    <property type="match status" value="1"/>
</dbReference>
<feature type="domain" description="CS" evidence="4">
    <location>
        <begin position="47"/>
        <end position="151"/>
    </location>
</feature>
<dbReference type="InterPro" id="IPR008978">
    <property type="entry name" value="HSP20-like_chaperone"/>
</dbReference>
<dbReference type="InterPro" id="IPR002068">
    <property type="entry name" value="A-crystallin/Hsp20_dom"/>
</dbReference>
<evidence type="ECO:0000256" key="2">
    <source>
        <dbReference type="RuleBase" id="RU003616"/>
    </source>
</evidence>
<evidence type="ECO:0000256" key="1">
    <source>
        <dbReference type="PROSITE-ProRule" id="PRU00285"/>
    </source>
</evidence>
<dbReference type="PANTHER" id="PTHR11527">
    <property type="entry name" value="HEAT-SHOCK PROTEIN 20 FAMILY MEMBER"/>
    <property type="match status" value="1"/>
</dbReference>
<evidence type="ECO:0000259" key="3">
    <source>
        <dbReference type="PROSITE" id="PS01031"/>
    </source>
</evidence>
<dbReference type="PATRIC" id="fig|1359196.3.peg.1381"/>
<dbReference type="Proteomes" id="UP000033475">
    <property type="component" value="Unassembled WGS sequence"/>
</dbReference>
<dbReference type="EMBL" id="LANQ01000001">
    <property type="protein sequence ID" value="KJV59032.1"/>
    <property type="molecule type" value="Genomic_DNA"/>
</dbReference>
<feature type="domain" description="SHSP" evidence="3">
    <location>
        <begin position="43"/>
        <end position="154"/>
    </location>
</feature>